<dbReference type="AlphaFoldDB" id="A0AAN7A3V8"/>
<evidence type="ECO:0000313" key="2">
    <source>
        <dbReference type="Proteomes" id="UP001302321"/>
    </source>
</evidence>
<name>A0AAN7A3V8_9PEZI</name>
<organism evidence="1 2">
    <name type="scientific">Triangularia setosa</name>
    <dbReference type="NCBI Taxonomy" id="2587417"/>
    <lineage>
        <taxon>Eukaryota</taxon>
        <taxon>Fungi</taxon>
        <taxon>Dikarya</taxon>
        <taxon>Ascomycota</taxon>
        <taxon>Pezizomycotina</taxon>
        <taxon>Sordariomycetes</taxon>
        <taxon>Sordariomycetidae</taxon>
        <taxon>Sordariales</taxon>
        <taxon>Podosporaceae</taxon>
        <taxon>Triangularia</taxon>
    </lineage>
</organism>
<dbReference type="PANTHER" id="PTHR10622">
    <property type="entry name" value="HET DOMAIN-CONTAINING PROTEIN"/>
    <property type="match status" value="1"/>
</dbReference>
<dbReference type="PANTHER" id="PTHR10622:SF10">
    <property type="entry name" value="HET DOMAIN-CONTAINING PROTEIN"/>
    <property type="match status" value="1"/>
</dbReference>
<protein>
    <submittedName>
        <fullName evidence="1">Uncharacterized protein</fullName>
    </submittedName>
</protein>
<evidence type="ECO:0000313" key="1">
    <source>
        <dbReference type="EMBL" id="KAK4172375.1"/>
    </source>
</evidence>
<proteinExistence type="predicted"/>
<dbReference type="Proteomes" id="UP001302321">
    <property type="component" value="Unassembled WGS sequence"/>
</dbReference>
<accession>A0AAN7A3V8</accession>
<reference evidence="1" key="2">
    <citation type="submission" date="2023-05" db="EMBL/GenBank/DDBJ databases">
        <authorList>
            <consortium name="Lawrence Berkeley National Laboratory"/>
            <person name="Steindorff A."/>
            <person name="Hensen N."/>
            <person name="Bonometti L."/>
            <person name="Westerberg I."/>
            <person name="Brannstrom I.O."/>
            <person name="Guillou S."/>
            <person name="Cros-Aarteil S."/>
            <person name="Calhoun S."/>
            <person name="Haridas S."/>
            <person name="Kuo A."/>
            <person name="Mondo S."/>
            <person name="Pangilinan J."/>
            <person name="Riley R."/>
            <person name="Labutti K."/>
            <person name="Andreopoulos B."/>
            <person name="Lipzen A."/>
            <person name="Chen C."/>
            <person name="Yanf M."/>
            <person name="Daum C."/>
            <person name="Ng V."/>
            <person name="Clum A."/>
            <person name="Ohm R."/>
            <person name="Martin F."/>
            <person name="Silar P."/>
            <person name="Natvig D."/>
            <person name="Lalanne C."/>
            <person name="Gautier V."/>
            <person name="Ament-Velasquez S.L."/>
            <person name="Kruys A."/>
            <person name="Hutchinson M.I."/>
            <person name="Powell A.J."/>
            <person name="Barry K."/>
            <person name="Miller A.N."/>
            <person name="Grigoriev I.V."/>
            <person name="Debuchy R."/>
            <person name="Gladieux P."/>
            <person name="Thoren M.H."/>
            <person name="Johannesson H."/>
        </authorList>
    </citation>
    <scope>NUCLEOTIDE SEQUENCE</scope>
    <source>
        <strain evidence="1">CBS 892.96</strain>
    </source>
</reference>
<keyword evidence="2" id="KW-1185">Reference proteome</keyword>
<gene>
    <name evidence="1" type="ORF">QBC36DRAFT_76464</name>
</gene>
<sequence>MSWASSRHTTLEEDMACCLLDIFEVNIPLIYGEGAMTFQRLHCEILAATEDYTLLLWGLWVPERLTFLDAVDWTDLDYDADFLQRLPNNQGPDQLHSHQRHPLVAV</sequence>
<comment type="caution">
    <text evidence="1">The sequence shown here is derived from an EMBL/GenBank/DDBJ whole genome shotgun (WGS) entry which is preliminary data.</text>
</comment>
<dbReference type="EMBL" id="MU866432">
    <property type="protein sequence ID" value="KAK4172375.1"/>
    <property type="molecule type" value="Genomic_DNA"/>
</dbReference>
<reference evidence="1" key="1">
    <citation type="journal article" date="2023" name="Mol. Phylogenet. Evol.">
        <title>Genome-scale phylogeny and comparative genomics of the fungal order Sordariales.</title>
        <authorList>
            <person name="Hensen N."/>
            <person name="Bonometti L."/>
            <person name="Westerberg I."/>
            <person name="Brannstrom I.O."/>
            <person name="Guillou S."/>
            <person name="Cros-Aarteil S."/>
            <person name="Calhoun S."/>
            <person name="Haridas S."/>
            <person name="Kuo A."/>
            <person name="Mondo S."/>
            <person name="Pangilinan J."/>
            <person name="Riley R."/>
            <person name="LaButti K."/>
            <person name="Andreopoulos B."/>
            <person name="Lipzen A."/>
            <person name="Chen C."/>
            <person name="Yan M."/>
            <person name="Daum C."/>
            <person name="Ng V."/>
            <person name="Clum A."/>
            <person name="Steindorff A."/>
            <person name="Ohm R.A."/>
            <person name="Martin F."/>
            <person name="Silar P."/>
            <person name="Natvig D.O."/>
            <person name="Lalanne C."/>
            <person name="Gautier V."/>
            <person name="Ament-Velasquez S.L."/>
            <person name="Kruys A."/>
            <person name="Hutchinson M.I."/>
            <person name="Powell A.J."/>
            <person name="Barry K."/>
            <person name="Miller A.N."/>
            <person name="Grigoriev I.V."/>
            <person name="Debuchy R."/>
            <person name="Gladieux P."/>
            <person name="Hiltunen Thoren M."/>
            <person name="Johannesson H."/>
        </authorList>
    </citation>
    <scope>NUCLEOTIDE SEQUENCE</scope>
    <source>
        <strain evidence="1">CBS 892.96</strain>
    </source>
</reference>